<evidence type="ECO:0000313" key="2">
    <source>
        <dbReference type="EMBL" id="KAH7012345.1"/>
    </source>
</evidence>
<reference evidence="2 3" key="1">
    <citation type="journal article" date="2021" name="Nat. Commun.">
        <title>Genetic determinants of endophytism in the Arabidopsis root mycobiome.</title>
        <authorList>
            <person name="Mesny F."/>
            <person name="Miyauchi S."/>
            <person name="Thiergart T."/>
            <person name="Pickel B."/>
            <person name="Atanasova L."/>
            <person name="Karlsson M."/>
            <person name="Huettel B."/>
            <person name="Barry K.W."/>
            <person name="Haridas S."/>
            <person name="Chen C."/>
            <person name="Bauer D."/>
            <person name="Andreopoulos W."/>
            <person name="Pangilinan J."/>
            <person name="LaButti K."/>
            <person name="Riley R."/>
            <person name="Lipzen A."/>
            <person name="Clum A."/>
            <person name="Drula E."/>
            <person name="Henrissat B."/>
            <person name="Kohler A."/>
            <person name="Grigoriev I.V."/>
            <person name="Martin F.M."/>
            <person name="Hacquard S."/>
        </authorList>
    </citation>
    <scope>NUCLEOTIDE SEQUENCE [LARGE SCALE GENOMIC DNA]</scope>
    <source>
        <strain evidence="2 3">MPI-SDFR-AT-0080</strain>
    </source>
</reference>
<dbReference type="InterPro" id="IPR052998">
    <property type="entry name" value="Hetero-Diels-Alderase-like"/>
</dbReference>
<keyword evidence="3" id="KW-1185">Reference proteome</keyword>
<evidence type="ECO:0008006" key="4">
    <source>
        <dbReference type="Google" id="ProtNLM"/>
    </source>
</evidence>
<protein>
    <recommendedName>
        <fullName evidence="4">Six-bladed beta-propeller TolB-like protein</fullName>
    </recommendedName>
</protein>
<dbReference type="InterPro" id="IPR011042">
    <property type="entry name" value="6-blade_b-propeller_TolB-like"/>
</dbReference>
<dbReference type="PANTHER" id="PTHR42060:SF3">
    <property type="entry name" value="SMP-30_GLUCONOLACTONASE_LRE-LIKE REGION DOMAIN-CONTAINING PROTEIN"/>
    <property type="match status" value="1"/>
</dbReference>
<proteinExistence type="predicted"/>
<keyword evidence="1" id="KW-0732">Signal</keyword>
<comment type="caution">
    <text evidence="2">The sequence shown here is derived from an EMBL/GenBank/DDBJ whole genome shotgun (WGS) entry which is preliminary data.</text>
</comment>
<organism evidence="2 3">
    <name type="scientific">Macrophomina phaseolina</name>
    <dbReference type="NCBI Taxonomy" id="35725"/>
    <lineage>
        <taxon>Eukaryota</taxon>
        <taxon>Fungi</taxon>
        <taxon>Dikarya</taxon>
        <taxon>Ascomycota</taxon>
        <taxon>Pezizomycotina</taxon>
        <taxon>Dothideomycetes</taxon>
        <taxon>Dothideomycetes incertae sedis</taxon>
        <taxon>Botryosphaeriales</taxon>
        <taxon>Botryosphaeriaceae</taxon>
        <taxon>Macrophomina</taxon>
    </lineage>
</organism>
<sequence>MRSFVPLLAACCAILSTLHGAILASPHVIHQKDSRAPTVSTLYQFSSNGSWVENLAVRSNGELLVTRADVPELWSVSPSKGSASLVYSFPNANGLLGITEICPDVFAVVAGVLSLSTATATPGSFVIWKVDLKHRKPIVTLTKAIPEALFLNGVTTFDAKLGIVLIADSVKGAIWRLNTKTGAYSIALSDPTMLPAPGQPIGVNGVKVFNRHVYYTSSTQGRFCRVAVDAQASSTGPVEIIAGGFFQDDFTFSHDGTAYITTNVENTVLKVTPQGQLSVVAGSANSSVVAGATACQFGRTQKEEGVLYVTTSGAQAAPVNGTFIEPGKVVAVHLSD</sequence>
<evidence type="ECO:0000256" key="1">
    <source>
        <dbReference type="SAM" id="SignalP"/>
    </source>
</evidence>
<dbReference type="SUPFAM" id="SSF63829">
    <property type="entry name" value="Calcium-dependent phosphotriesterase"/>
    <property type="match status" value="1"/>
</dbReference>
<dbReference type="Proteomes" id="UP000774617">
    <property type="component" value="Unassembled WGS sequence"/>
</dbReference>
<dbReference type="PANTHER" id="PTHR42060">
    <property type="entry name" value="NHL REPEAT-CONTAINING PROTEIN-RELATED"/>
    <property type="match status" value="1"/>
</dbReference>
<dbReference type="EMBL" id="JAGTJR010000090">
    <property type="protein sequence ID" value="KAH7012345.1"/>
    <property type="molecule type" value="Genomic_DNA"/>
</dbReference>
<feature type="signal peptide" evidence="1">
    <location>
        <begin position="1"/>
        <end position="24"/>
    </location>
</feature>
<name>A0ABQ8FT70_9PEZI</name>
<dbReference type="Gene3D" id="2.120.10.30">
    <property type="entry name" value="TolB, C-terminal domain"/>
    <property type="match status" value="1"/>
</dbReference>
<gene>
    <name evidence="2" type="ORF">B0J12DRAFT_778574</name>
</gene>
<evidence type="ECO:0000313" key="3">
    <source>
        <dbReference type="Proteomes" id="UP000774617"/>
    </source>
</evidence>
<accession>A0ABQ8FT70</accession>
<feature type="chain" id="PRO_5046459862" description="Six-bladed beta-propeller TolB-like protein" evidence="1">
    <location>
        <begin position="25"/>
        <end position="336"/>
    </location>
</feature>